<dbReference type="AlphaFoldDB" id="A0A6G1KN02"/>
<proteinExistence type="predicted"/>
<evidence type="ECO:0000313" key="1">
    <source>
        <dbReference type="EMBL" id="KAF2714224.1"/>
    </source>
</evidence>
<evidence type="ECO:0000313" key="2">
    <source>
        <dbReference type="Proteomes" id="UP000799428"/>
    </source>
</evidence>
<protein>
    <submittedName>
        <fullName evidence="1">Uncharacterized protein</fullName>
    </submittedName>
</protein>
<gene>
    <name evidence="1" type="ORF">K504DRAFT_156858</name>
</gene>
<sequence>MPAVAWLTCSDHNVRRAIIAFFSSRFNFTTWQSLMGKGDITILVCGKLLLCPFDDSCSGMYADGRRSRGVVPTERTEAVQRPLSILAQITALVDLDVHKSLSVLPPRSTHIALPSLFAPRSHPDTPQFPSSSPTLTCPITHPPSPSSGLSILSLRLVPICTLHYLLPL</sequence>
<name>A0A6G1KN02_9PLEO</name>
<accession>A0A6G1KN02</accession>
<dbReference type="Proteomes" id="UP000799428">
    <property type="component" value="Unassembled WGS sequence"/>
</dbReference>
<dbReference type="EMBL" id="MU005765">
    <property type="protein sequence ID" value="KAF2714224.1"/>
    <property type="molecule type" value="Genomic_DNA"/>
</dbReference>
<reference evidence="1" key="1">
    <citation type="journal article" date="2020" name="Stud. Mycol.">
        <title>101 Dothideomycetes genomes: a test case for predicting lifestyles and emergence of pathogens.</title>
        <authorList>
            <person name="Haridas S."/>
            <person name="Albert R."/>
            <person name="Binder M."/>
            <person name="Bloem J."/>
            <person name="Labutti K."/>
            <person name="Salamov A."/>
            <person name="Andreopoulos B."/>
            <person name="Baker S."/>
            <person name="Barry K."/>
            <person name="Bills G."/>
            <person name="Bluhm B."/>
            <person name="Cannon C."/>
            <person name="Castanera R."/>
            <person name="Culley D."/>
            <person name="Daum C."/>
            <person name="Ezra D."/>
            <person name="Gonzalez J."/>
            <person name="Henrissat B."/>
            <person name="Kuo A."/>
            <person name="Liang C."/>
            <person name="Lipzen A."/>
            <person name="Lutzoni F."/>
            <person name="Magnuson J."/>
            <person name="Mondo S."/>
            <person name="Nolan M."/>
            <person name="Ohm R."/>
            <person name="Pangilinan J."/>
            <person name="Park H.-J."/>
            <person name="Ramirez L."/>
            <person name="Alfaro M."/>
            <person name="Sun H."/>
            <person name="Tritt A."/>
            <person name="Yoshinaga Y."/>
            <person name="Zwiers L.-H."/>
            <person name="Turgeon B."/>
            <person name="Goodwin S."/>
            <person name="Spatafora J."/>
            <person name="Crous P."/>
            <person name="Grigoriev I."/>
        </authorList>
    </citation>
    <scope>NUCLEOTIDE SEQUENCE</scope>
    <source>
        <strain evidence="1">CBS 279.74</strain>
    </source>
</reference>
<keyword evidence="2" id="KW-1185">Reference proteome</keyword>
<organism evidence="1 2">
    <name type="scientific">Pleomassaria siparia CBS 279.74</name>
    <dbReference type="NCBI Taxonomy" id="1314801"/>
    <lineage>
        <taxon>Eukaryota</taxon>
        <taxon>Fungi</taxon>
        <taxon>Dikarya</taxon>
        <taxon>Ascomycota</taxon>
        <taxon>Pezizomycotina</taxon>
        <taxon>Dothideomycetes</taxon>
        <taxon>Pleosporomycetidae</taxon>
        <taxon>Pleosporales</taxon>
        <taxon>Pleomassariaceae</taxon>
        <taxon>Pleomassaria</taxon>
    </lineage>
</organism>